<gene>
    <name evidence="2" type="ORF">N8K70_15620</name>
</gene>
<dbReference type="Proteomes" id="UP001305498">
    <property type="component" value="Chromosome"/>
</dbReference>
<feature type="transmembrane region" description="Helical" evidence="1">
    <location>
        <begin position="127"/>
        <end position="149"/>
    </location>
</feature>
<keyword evidence="1" id="KW-1133">Transmembrane helix</keyword>
<dbReference type="EMBL" id="CP118157">
    <property type="protein sequence ID" value="WOF22802.1"/>
    <property type="molecule type" value="Genomic_DNA"/>
</dbReference>
<evidence type="ECO:0000313" key="3">
    <source>
        <dbReference type="Proteomes" id="UP001305498"/>
    </source>
</evidence>
<keyword evidence="3" id="KW-1185">Reference proteome</keyword>
<feature type="transmembrane region" description="Helical" evidence="1">
    <location>
        <begin position="39"/>
        <end position="62"/>
    </location>
</feature>
<proteinExistence type="predicted"/>
<keyword evidence="1" id="KW-0472">Membrane</keyword>
<feature type="transmembrane region" description="Helical" evidence="1">
    <location>
        <begin position="269"/>
        <end position="296"/>
    </location>
</feature>
<accession>A0AA97I6N2</accession>
<sequence>MVWFALLHVFAPAVVGLLIALVLRGIASWRGRAVATPRRAATASLVGAGAVIVLVLGVAVVLQLPFAFEWLSGGDAHDLRQIVIFVTPLAAGIVGTLLLIVLRPRTRGAGGVAELSPRTIASFTRPAWWVALGAITAAIVVVTVLTGLASSPSAEGRYTDYTVDLGTASIGTTIYGWYYSAPSLVALVALGAVLIAGLSLIARPPLAVHRDEDIAVRRSLSRETVLAAVGALLLHLGEIFGSLAGAASIRGSFPAAGGSLEAGSPIAGFGPFFSVSAFVLASAGFALLFGLLLLALRIPARRVEALAQGAR</sequence>
<evidence type="ECO:0000256" key="1">
    <source>
        <dbReference type="SAM" id="Phobius"/>
    </source>
</evidence>
<dbReference type="KEGG" id="mbet:N8K70_15620"/>
<dbReference type="AlphaFoldDB" id="A0AA97I6N2"/>
<reference evidence="2 3" key="1">
    <citation type="submission" date="2023-02" db="EMBL/GenBank/DDBJ databases">
        <title>Microbacterium betulae sp. nov., isolated from birch wood.</title>
        <authorList>
            <person name="Pasciak M."/>
            <person name="Pawlik K.J."/>
            <person name="Martynowski D."/>
            <person name="Laczmanski L."/>
            <person name="Ciekot J."/>
            <person name="Szponar B."/>
            <person name="Wojcik-Fatla A."/>
            <person name="Mackiewicz B."/>
            <person name="Farian E."/>
            <person name="Cholewa G."/>
            <person name="Cholewa A."/>
            <person name="Dutkiewicz J."/>
        </authorList>
    </citation>
    <scope>NUCLEOTIDE SEQUENCE [LARGE SCALE GENOMIC DNA]</scope>
    <source>
        <strain evidence="2 3">AB</strain>
    </source>
</reference>
<feature type="transmembrane region" description="Helical" evidence="1">
    <location>
        <begin position="224"/>
        <end position="249"/>
    </location>
</feature>
<feature type="transmembrane region" description="Helical" evidence="1">
    <location>
        <begin position="6"/>
        <end position="27"/>
    </location>
</feature>
<dbReference type="RefSeq" id="WP_317139273.1">
    <property type="nucleotide sequence ID" value="NZ_CP118157.1"/>
</dbReference>
<name>A0AA97I6N2_9MICO</name>
<feature type="transmembrane region" description="Helical" evidence="1">
    <location>
        <begin position="184"/>
        <end position="203"/>
    </location>
</feature>
<organism evidence="2 3">
    <name type="scientific">Microbacterium betulae</name>
    <dbReference type="NCBI Taxonomy" id="2981139"/>
    <lineage>
        <taxon>Bacteria</taxon>
        <taxon>Bacillati</taxon>
        <taxon>Actinomycetota</taxon>
        <taxon>Actinomycetes</taxon>
        <taxon>Micrococcales</taxon>
        <taxon>Microbacteriaceae</taxon>
        <taxon>Microbacterium</taxon>
    </lineage>
</organism>
<protein>
    <submittedName>
        <fullName evidence="2">Uncharacterized protein</fullName>
    </submittedName>
</protein>
<feature type="transmembrane region" description="Helical" evidence="1">
    <location>
        <begin position="82"/>
        <end position="102"/>
    </location>
</feature>
<evidence type="ECO:0000313" key="2">
    <source>
        <dbReference type="EMBL" id="WOF22802.1"/>
    </source>
</evidence>
<keyword evidence="1" id="KW-0812">Transmembrane</keyword>